<dbReference type="FunFam" id="1.25.40.10:FF:000285">
    <property type="entry name" value="Pentatricopeptide repeat-containing protein, chloroplastic"/>
    <property type="match status" value="1"/>
</dbReference>
<dbReference type="Pfam" id="PF13041">
    <property type="entry name" value="PPR_2"/>
    <property type="match status" value="2"/>
</dbReference>
<dbReference type="InterPro" id="IPR002885">
    <property type="entry name" value="PPR_rpt"/>
</dbReference>
<feature type="repeat" description="PPR" evidence="2">
    <location>
        <begin position="514"/>
        <end position="548"/>
    </location>
</feature>
<dbReference type="GO" id="GO:0009451">
    <property type="term" value="P:RNA modification"/>
    <property type="evidence" value="ECO:0007669"/>
    <property type="project" value="InterPro"/>
</dbReference>
<reference evidence="3 4" key="1">
    <citation type="journal article" date="2015" name="Proc. Natl. Acad. Sci. U.S.A.">
        <title>The resurrection genome of Boea hygrometrica: A blueprint for survival of dehydration.</title>
        <authorList>
            <person name="Xiao L."/>
            <person name="Yang G."/>
            <person name="Zhang L."/>
            <person name="Yang X."/>
            <person name="Zhao S."/>
            <person name="Ji Z."/>
            <person name="Zhou Q."/>
            <person name="Hu M."/>
            <person name="Wang Y."/>
            <person name="Chen M."/>
            <person name="Xu Y."/>
            <person name="Jin H."/>
            <person name="Xiao X."/>
            <person name="Hu G."/>
            <person name="Bao F."/>
            <person name="Hu Y."/>
            <person name="Wan P."/>
            <person name="Li L."/>
            <person name="Deng X."/>
            <person name="Kuang T."/>
            <person name="Xiang C."/>
            <person name="Zhu J.K."/>
            <person name="Oliver M.J."/>
            <person name="He Y."/>
        </authorList>
    </citation>
    <scope>NUCLEOTIDE SEQUENCE [LARGE SCALE GENOMIC DNA]</scope>
    <source>
        <strain evidence="4">cv. XS01</strain>
    </source>
</reference>
<dbReference type="EMBL" id="KQ996030">
    <property type="protein sequence ID" value="KZV45634.1"/>
    <property type="molecule type" value="Genomic_DNA"/>
</dbReference>
<dbReference type="InterPro" id="IPR011990">
    <property type="entry name" value="TPR-like_helical_dom_sf"/>
</dbReference>
<dbReference type="InterPro" id="IPR046960">
    <property type="entry name" value="PPR_At4g14850-like_plant"/>
</dbReference>
<dbReference type="Pfam" id="PF20431">
    <property type="entry name" value="E_motif"/>
    <property type="match status" value="1"/>
</dbReference>
<dbReference type="Gene3D" id="1.25.40.10">
    <property type="entry name" value="Tetratricopeptide repeat domain"/>
    <property type="match status" value="6"/>
</dbReference>
<evidence type="ECO:0000313" key="3">
    <source>
        <dbReference type="EMBL" id="KZV45634.1"/>
    </source>
</evidence>
<accession>A0A2Z7CM08</accession>
<keyword evidence="1" id="KW-0677">Repeat</keyword>
<protein>
    <submittedName>
        <fullName evidence="3">Pentatricopeptide repeat-containing protein</fullName>
    </submittedName>
</protein>
<feature type="repeat" description="PPR" evidence="2">
    <location>
        <begin position="207"/>
        <end position="243"/>
    </location>
</feature>
<dbReference type="Proteomes" id="UP000250235">
    <property type="component" value="Unassembled WGS sequence"/>
</dbReference>
<feature type="repeat" description="PPR" evidence="2">
    <location>
        <begin position="584"/>
        <end position="614"/>
    </location>
</feature>
<gene>
    <name evidence="3" type="ORF">F511_02294</name>
</gene>
<dbReference type="NCBIfam" id="TIGR00756">
    <property type="entry name" value="PPR"/>
    <property type="match status" value="4"/>
</dbReference>
<dbReference type="PANTHER" id="PTHR24015">
    <property type="entry name" value="OS07G0578800 PROTEIN-RELATED"/>
    <property type="match status" value="1"/>
</dbReference>
<feature type="repeat" description="PPR" evidence="2">
    <location>
        <begin position="412"/>
        <end position="446"/>
    </location>
</feature>
<evidence type="ECO:0000256" key="2">
    <source>
        <dbReference type="PROSITE-ProRule" id="PRU00708"/>
    </source>
</evidence>
<dbReference type="FunFam" id="1.25.40.10:FF:000090">
    <property type="entry name" value="Pentatricopeptide repeat-containing protein, chloroplastic"/>
    <property type="match status" value="1"/>
</dbReference>
<dbReference type="InterPro" id="IPR046848">
    <property type="entry name" value="E_motif"/>
</dbReference>
<dbReference type="OrthoDB" id="308440at2759"/>
<dbReference type="FunFam" id="1.25.40.10:FF:000073">
    <property type="entry name" value="Pentatricopeptide repeat-containing protein chloroplastic"/>
    <property type="match status" value="1"/>
</dbReference>
<evidence type="ECO:0000256" key="1">
    <source>
        <dbReference type="ARBA" id="ARBA00022737"/>
    </source>
</evidence>
<dbReference type="PROSITE" id="PS51375">
    <property type="entry name" value="PPR"/>
    <property type="match status" value="6"/>
</dbReference>
<keyword evidence="4" id="KW-1185">Reference proteome</keyword>
<organism evidence="3 4">
    <name type="scientific">Dorcoceras hygrometricum</name>
    <dbReference type="NCBI Taxonomy" id="472368"/>
    <lineage>
        <taxon>Eukaryota</taxon>
        <taxon>Viridiplantae</taxon>
        <taxon>Streptophyta</taxon>
        <taxon>Embryophyta</taxon>
        <taxon>Tracheophyta</taxon>
        <taxon>Spermatophyta</taxon>
        <taxon>Magnoliopsida</taxon>
        <taxon>eudicotyledons</taxon>
        <taxon>Gunneridae</taxon>
        <taxon>Pentapetalae</taxon>
        <taxon>asterids</taxon>
        <taxon>lamiids</taxon>
        <taxon>Lamiales</taxon>
        <taxon>Gesneriaceae</taxon>
        <taxon>Didymocarpoideae</taxon>
        <taxon>Trichosporeae</taxon>
        <taxon>Loxocarpinae</taxon>
        <taxon>Dorcoceras</taxon>
    </lineage>
</organism>
<evidence type="ECO:0000313" key="4">
    <source>
        <dbReference type="Proteomes" id="UP000250235"/>
    </source>
</evidence>
<dbReference type="PANTHER" id="PTHR24015:SF1862">
    <property type="entry name" value="OS01G0357800 PROTEIN"/>
    <property type="match status" value="1"/>
</dbReference>
<dbReference type="Pfam" id="PF01535">
    <property type="entry name" value="PPR"/>
    <property type="match status" value="5"/>
</dbReference>
<proteinExistence type="predicted"/>
<sequence>MSSISRGIAKSLEKSYPVLSRKIHSLYFSNLTPKQRSSDSSASAARFASYLDDCLDLSSLEKLHACMIVRGLEQNSVLGFGALCTFENFNIYTESRSGFNKFINGDVPLWSSIIVAYFRASEYGIVLRFYVALRQKYIGIHNAAITFGLKSCVELRSSDFGRNVHADAFKFGLSNDRYVGSSLIGFYSKCDLIREAARVFDEITDRDVVAYTSMIAGYAQLGGHCVFKAFAVARDMQRSGFEPNRVTLVSLLQCASRVVSVKKGKMIHGYAIRRGIGGLDEVFETSLIDMYVKCSHPHWATVVFDTMDKQSVGSWNALITGHLRVGRQLDALNLFQQMVRENCGLDSIALVNGLSSCAGLGYLLLGKSIHCFIVRKGVHFDLVGVTALVDMYSKCKHIRGAMDIFYKTKVKDHILFNVMIAGYLDSGFVLRALETFQEMFTEFVRPNASTIIIVLSAVSNTDGDKRKGQSIHGYIFRHGFEGDTEVANQLINMYAKWGVIEIARNVFERINNKDSVSFTSIITGYVNLGLSNAAVALFRLMLRENLSPDCVTFTGLLQALNQLGSVVFIREVHGHLYRVFLENDVVLKNSLITAYSKWGKLEMACNLFENMARHDLSSWNTIIAAYGMNGNGIKALELFSRMKEEKVYPDETTIKSVLSACSHSGLVTEGLHIFNTMIEEYGIMPSKEHYGCVVDLLGRIGELEEAYNLLKCVPLSQKKTSILGALLGACRVHGNLEIGEKVGKWILDEDSCDASAYCSVSNLYAGGWKWDKVADLGAVAKSKGLKRTPGYSLVSLS</sequence>
<feature type="repeat" description="PPR" evidence="2">
    <location>
        <begin position="615"/>
        <end position="649"/>
    </location>
</feature>
<dbReference type="AlphaFoldDB" id="A0A2Z7CM08"/>
<dbReference type="GO" id="GO:0003729">
    <property type="term" value="F:mRNA binding"/>
    <property type="evidence" value="ECO:0007669"/>
    <property type="project" value="UniProtKB-ARBA"/>
</dbReference>
<feature type="repeat" description="PPR" evidence="2">
    <location>
        <begin position="311"/>
        <end position="345"/>
    </location>
</feature>
<name>A0A2Z7CM08_9LAMI</name>